<keyword evidence="2 4" id="KW-0547">Nucleotide-binding</keyword>
<protein>
    <recommendedName>
        <fullName evidence="5">5-formyltetrahydrofolate cyclo-ligase</fullName>
        <ecNumber evidence="5">6.3.3.2</ecNumber>
    </recommendedName>
</protein>
<dbReference type="InterPro" id="IPR002698">
    <property type="entry name" value="FTHF_cligase"/>
</dbReference>
<dbReference type="OrthoDB" id="9801938at2"/>
<comment type="similarity">
    <text evidence="1 5">Belongs to the 5-formyltetrahydrofolate cyclo-ligase family.</text>
</comment>
<dbReference type="EC" id="6.3.3.2" evidence="5"/>
<dbReference type="SUPFAM" id="SSF100950">
    <property type="entry name" value="NagB/RpiA/CoA transferase-like"/>
    <property type="match status" value="1"/>
</dbReference>
<dbReference type="GO" id="GO:0035999">
    <property type="term" value="P:tetrahydrofolate interconversion"/>
    <property type="evidence" value="ECO:0007669"/>
    <property type="project" value="TreeGrafter"/>
</dbReference>
<comment type="catalytic activity">
    <reaction evidence="5">
        <text>(6S)-5-formyl-5,6,7,8-tetrahydrofolate + ATP = (6R)-5,10-methenyltetrahydrofolate + ADP + phosphate</text>
        <dbReference type="Rhea" id="RHEA:10488"/>
        <dbReference type="ChEBI" id="CHEBI:30616"/>
        <dbReference type="ChEBI" id="CHEBI:43474"/>
        <dbReference type="ChEBI" id="CHEBI:57455"/>
        <dbReference type="ChEBI" id="CHEBI:57457"/>
        <dbReference type="ChEBI" id="CHEBI:456216"/>
        <dbReference type="EC" id="6.3.3.2"/>
    </reaction>
</comment>
<feature type="binding site" evidence="4">
    <location>
        <begin position="7"/>
        <end position="11"/>
    </location>
    <ligand>
        <name>ATP</name>
        <dbReference type="ChEBI" id="CHEBI:30616"/>
    </ligand>
</feature>
<evidence type="ECO:0000313" key="6">
    <source>
        <dbReference type="EMBL" id="TBL67755.1"/>
    </source>
</evidence>
<dbReference type="NCBIfam" id="TIGR02727">
    <property type="entry name" value="MTHFS_bact"/>
    <property type="match status" value="1"/>
</dbReference>
<reference evidence="6 7" key="1">
    <citation type="submission" date="2019-02" db="EMBL/GenBank/DDBJ databases">
        <title>Paenibacillus sp. nov., isolated from surface-sterilized tissue of Thalictrum simplex L.</title>
        <authorList>
            <person name="Tuo L."/>
        </authorList>
    </citation>
    <scope>NUCLEOTIDE SEQUENCE [LARGE SCALE GENOMIC DNA]</scope>
    <source>
        <strain evidence="6 7">N2SHLJ1</strain>
    </source>
</reference>
<feature type="binding site" evidence="4">
    <location>
        <position position="61"/>
    </location>
    <ligand>
        <name>substrate</name>
    </ligand>
</feature>
<dbReference type="Proteomes" id="UP000293142">
    <property type="component" value="Unassembled WGS sequence"/>
</dbReference>
<dbReference type="AlphaFoldDB" id="A0A4Q9DC43"/>
<keyword evidence="7" id="KW-1185">Reference proteome</keyword>
<dbReference type="Pfam" id="PF01812">
    <property type="entry name" value="5-FTHF_cyc-lig"/>
    <property type="match status" value="1"/>
</dbReference>
<comment type="cofactor">
    <cofactor evidence="5">
        <name>Mg(2+)</name>
        <dbReference type="ChEBI" id="CHEBI:18420"/>
    </cofactor>
</comment>
<comment type="caution">
    <text evidence="6">The sequence shown here is derived from an EMBL/GenBank/DDBJ whole genome shotgun (WGS) entry which is preliminary data.</text>
</comment>
<dbReference type="GO" id="GO:0030272">
    <property type="term" value="F:5-formyltetrahydrofolate cyclo-ligase activity"/>
    <property type="evidence" value="ECO:0007669"/>
    <property type="project" value="UniProtKB-EC"/>
</dbReference>
<proteinExistence type="inferred from homology"/>
<dbReference type="GO" id="GO:0009396">
    <property type="term" value="P:folic acid-containing compound biosynthetic process"/>
    <property type="evidence" value="ECO:0007669"/>
    <property type="project" value="TreeGrafter"/>
</dbReference>
<evidence type="ECO:0000256" key="1">
    <source>
        <dbReference type="ARBA" id="ARBA00010638"/>
    </source>
</evidence>
<dbReference type="InterPro" id="IPR037171">
    <property type="entry name" value="NagB/RpiA_transferase-like"/>
</dbReference>
<evidence type="ECO:0000256" key="5">
    <source>
        <dbReference type="RuleBase" id="RU361279"/>
    </source>
</evidence>
<dbReference type="RefSeq" id="WP_131019071.1">
    <property type="nucleotide sequence ID" value="NZ_SIRE01000054.1"/>
</dbReference>
<evidence type="ECO:0000256" key="3">
    <source>
        <dbReference type="ARBA" id="ARBA00022840"/>
    </source>
</evidence>
<feature type="binding site" evidence="4">
    <location>
        <position position="66"/>
    </location>
    <ligand>
        <name>substrate</name>
    </ligand>
</feature>
<keyword evidence="6" id="KW-0436">Ligase</keyword>
<gene>
    <name evidence="6" type="ORF">EYB31_39370</name>
</gene>
<dbReference type="EMBL" id="SIRE01000054">
    <property type="protein sequence ID" value="TBL67755.1"/>
    <property type="molecule type" value="Genomic_DNA"/>
</dbReference>
<evidence type="ECO:0000256" key="2">
    <source>
        <dbReference type="ARBA" id="ARBA00022741"/>
    </source>
</evidence>
<dbReference type="GO" id="GO:0046872">
    <property type="term" value="F:metal ion binding"/>
    <property type="evidence" value="ECO:0007669"/>
    <property type="project" value="UniProtKB-KW"/>
</dbReference>
<accession>A0A4Q9DC43</accession>
<keyword evidence="5" id="KW-0479">Metal-binding</keyword>
<dbReference type="Gene3D" id="3.40.50.10420">
    <property type="entry name" value="NagB/RpiA/CoA transferase-like"/>
    <property type="match status" value="1"/>
</dbReference>
<evidence type="ECO:0000256" key="4">
    <source>
        <dbReference type="PIRSR" id="PIRSR006806-1"/>
    </source>
</evidence>
<name>A0A4Q9DC43_9BACL</name>
<organism evidence="6 7">
    <name type="scientific">Paenibacillus thalictri</name>
    <dbReference type="NCBI Taxonomy" id="2527873"/>
    <lineage>
        <taxon>Bacteria</taxon>
        <taxon>Bacillati</taxon>
        <taxon>Bacillota</taxon>
        <taxon>Bacilli</taxon>
        <taxon>Bacillales</taxon>
        <taxon>Paenibacillaceae</taxon>
        <taxon>Paenibacillus</taxon>
    </lineage>
</organism>
<feature type="binding site" evidence="4">
    <location>
        <begin position="145"/>
        <end position="153"/>
    </location>
    <ligand>
        <name>ATP</name>
        <dbReference type="ChEBI" id="CHEBI:30616"/>
    </ligand>
</feature>
<dbReference type="PIRSF" id="PIRSF006806">
    <property type="entry name" value="FTHF_cligase"/>
    <property type="match status" value="1"/>
</dbReference>
<dbReference type="GO" id="GO:0005524">
    <property type="term" value="F:ATP binding"/>
    <property type="evidence" value="ECO:0007669"/>
    <property type="project" value="UniProtKB-KW"/>
</dbReference>
<sequence length="215" mass="24863">MNIKERKIELRKQMAQKRAQLTEPERKKKTAELNKTLLREIIPRLEAVQTEQYRPTLFTYMPYKTEADVTPIMEACWEKGFRVVIPKSIQEDRIMRLHEVTSYEDIATGAWGIREPLESLPLLTDIGEVDLVLIPGLAFDLKFGRLGYGGGFYDRFMQRYAKANRPKPYLLAAAFELQLIAEVPLGMFDFRVHHIVTESRSVVASSYTNHGSEKR</sequence>
<dbReference type="InterPro" id="IPR024185">
    <property type="entry name" value="FTHF_cligase-like_sf"/>
</dbReference>
<dbReference type="PANTHER" id="PTHR23407:SF1">
    <property type="entry name" value="5-FORMYLTETRAHYDROFOLATE CYCLO-LIGASE"/>
    <property type="match status" value="1"/>
</dbReference>
<keyword evidence="3 4" id="KW-0067">ATP-binding</keyword>
<keyword evidence="5" id="KW-0460">Magnesium</keyword>
<dbReference type="PANTHER" id="PTHR23407">
    <property type="entry name" value="ATPASE INHIBITOR/5-FORMYLTETRAHYDROFOLATE CYCLO-LIGASE"/>
    <property type="match status" value="1"/>
</dbReference>
<evidence type="ECO:0000313" key="7">
    <source>
        <dbReference type="Proteomes" id="UP000293142"/>
    </source>
</evidence>